<dbReference type="CDD" id="cd18808">
    <property type="entry name" value="SF1_C_Upf1"/>
    <property type="match status" value="1"/>
</dbReference>
<gene>
    <name evidence="3" type="primary">recD2_2</name>
    <name evidence="3" type="ORF">CBLFYP62_00860</name>
</gene>
<feature type="domain" description="DNA2/NAM7 helicase-like C-terminal" evidence="2">
    <location>
        <begin position="758"/>
        <end position="942"/>
    </location>
</feature>
<dbReference type="InterPro" id="IPR045055">
    <property type="entry name" value="DNA2/NAM7-like"/>
</dbReference>
<accession>A0A6N2ZVP8</accession>
<evidence type="ECO:0000259" key="2">
    <source>
        <dbReference type="Pfam" id="PF13087"/>
    </source>
</evidence>
<dbReference type="InterPro" id="IPR041677">
    <property type="entry name" value="DNA2/NAM7_AAA_11"/>
</dbReference>
<protein>
    <submittedName>
        <fullName evidence="3">ATP-dependent RecD-like DNA helicase</fullName>
        <ecNumber evidence="3">3.6.4.12</ecNumber>
    </submittedName>
</protein>
<keyword evidence="3" id="KW-0547">Nucleotide-binding</keyword>
<dbReference type="PANTHER" id="PTHR10887">
    <property type="entry name" value="DNA2/NAM7 HELICASE FAMILY"/>
    <property type="match status" value="1"/>
</dbReference>
<evidence type="ECO:0000259" key="1">
    <source>
        <dbReference type="Pfam" id="PF13086"/>
    </source>
</evidence>
<reference evidence="3" key="1">
    <citation type="submission" date="2019-11" db="EMBL/GenBank/DDBJ databases">
        <authorList>
            <person name="Feng L."/>
        </authorList>
    </citation>
    <scope>NUCLEOTIDE SEQUENCE</scope>
    <source>
        <strain evidence="3">CButyricumLFYP62</strain>
    </source>
</reference>
<evidence type="ECO:0000313" key="3">
    <source>
        <dbReference type="EMBL" id="VYT83579.1"/>
    </source>
</evidence>
<proteinExistence type="predicted"/>
<dbReference type="EMBL" id="CACRTU010000009">
    <property type="protein sequence ID" value="VYT83579.1"/>
    <property type="molecule type" value="Genomic_DNA"/>
</dbReference>
<dbReference type="InterPro" id="IPR041679">
    <property type="entry name" value="DNA2/NAM7-like_C"/>
</dbReference>
<dbReference type="InterPro" id="IPR027417">
    <property type="entry name" value="P-loop_NTPase"/>
</dbReference>
<name>A0A6N2ZVP8_CLOBU</name>
<sequence length="965" mass="111691">MSNKIKEITSYFKSAVASQVNKGIEFKEGNYYQFAFDELINGQIDKEIFVKLSKVSSENKEKDSINVIIVAKTIKTIFDSQEKKNSNFEDLTGVYYIPSILKKDGSLHYDEGKFPWIPREFLQPMIEPILSMGNYKDYDNYMSESIGRIHKIESWQDYINFAKDIYENVTKAKFSECNLLDTELDKHIYILKDDTINATTSILKLYDNIIDECKESKLYENFISLDFNKVSPLIPNELLEMNKHCGQMGGEYPLSPSQRECINHFTNMTNGEILAVNGPPGTGKTTLLQSIVANMYVERALKKEKPPIIVASSTNNQAVTNIIESFGKINVLGYENLEERWIEGVNSFAVYFPSAKSEKNANAKGYHYTNLKGENFISDIESEENILKSKEKFLKNCNKYFSDNISDLGVCEEKIHTLLCRIDLIRKNLLGLVNKLKSYDLNDRTIEEHLVFLKDEINDLECKISSDLLRVEAWRKHFKEMPLLYKLLKFLKSYRTKIEIRNRMFIESEETFLDEYMSLDKIEEKYSYIIKELKIKLGELQRVYKEIEHIKVQYDDNLRILNELNIDIFKGEKQKFPIKLDKINEIMDKTLRYIEFWLAVHYYECRWTKGEDSLTEKQKGKTFENVLYKLYNRLSMVTPCYVMTFYQLPKNFLAYENSKNFYLYNYIDLLIVDEAGQVSPEIAACSFSLAKKAIVVGDIYQIEPVWSVSNALDKSLAIEKGIIKSKEEFEKLSELGMNASNSSVMKVASKSCKYMKFENRGLFLSEHRRCYDEIISYCNDLVYKRKLEPMRGKGVNDKGYKLTKLPQIGYKQIETGYSSKKGSSRYNKEEAIEIANWINENFDMIKDAYPEENIKNLLGIITPFKAQVSCITSEINKKIPEDIKKNISVGTVHTFQGAERRIIIMSTVYGENEGCYFIDANKSMLNVAVSRAKDSFLVFGNVNSLKNDKSSASGLLKQYIMNNSI</sequence>
<dbReference type="PANTHER" id="PTHR10887:SF530">
    <property type="entry name" value="SUPERFAMILY I DNA HELICASES"/>
    <property type="match status" value="1"/>
</dbReference>
<dbReference type="SUPFAM" id="SSF52540">
    <property type="entry name" value="P-loop containing nucleoside triphosphate hydrolases"/>
    <property type="match status" value="1"/>
</dbReference>
<dbReference type="AlphaFoldDB" id="A0A6N2ZVP8"/>
<organism evidence="3">
    <name type="scientific">Clostridium butyricum</name>
    <dbReference type="NCBI Taxonomy" id="1492"/>
    <lineage>
        <taxon>Bacteria</taxon>
        <taxon>Bacillati</taxon>
        <taxon>Bacillota</taxon>
        <taxon>Clostridia</taxon>
        <taxon>Eubacteriales</taxon>
        <taxon>Clostridiaceae</taxon>
        <taxon>Clostridium</taxon>
    </lineage>
</organism>
<dbReference type="GO" id="GO:0016787">
    <property type="term" value="F:hydrolase activity"/>
    <property type="evidence" value="ECO:0007669"/>
    <property type="project" value="UniProtKB-KW"/>
</dbReference>
<dbReference type="EC" id="3.6.4.12" evidence="3"/>
<feature type="domain" description="DNA2/NAM7 helicase helicase" evidence="1">
    <location>
        <begin position="254"/>
        <end position="354"/>
    </location>
</feature>
<keyword evidence="3" id="KW-0378">Hydrolase</keyword>
<dbReference type="GO" id="GO:0003678">
    <property type="term" value="F:DNA helicase activity"/>
    <property type="evidence" value="ECO:0007669"/>
    <property type="project" value="UniProtKB-EC"/>
</dbReference>
<dbReference type="RefSeq" id="WP_156736320.1">
    <property type="nucleotide sequence ID" value="NZ_CACRTU010000009.1"/>
</dbReference>
<dbReference type="InterPro" id="IPR047187">
    <property type="entry name" value="SF1_C_Upf1"/>
</dbReference>
<keyword evidence="3" id="KW-0067">ATP-binding</keyword>
<keyword evidence="3" id="KW-0347">Helicase</keyword>
<dbReference type="Pfam" id="PF13086">
    <property type="entry name" value="AAA_11"/>
    <property type="match status" value="1"/>
</dbReference>
<dbReference type="Pfam" id="PF13087">
    <property type="entry name" value="AAA_12"/>
    <property type="match status" value="1"/>
</dbReference>
<dbReference type="Gene3D" id="3.40.50.300">
    <property type="entry name" value="P-loop containing nucleotide triphosphate hydrolases"/>
    <property type="match status" value="2"/>
</dbReference>